<sequence length="318" mass="33287">MLMWHPHQPAESGCMIAVENLTKRYGTFTAVDAITFEARPGSVTGFLGPNGAGKSTAMRMMTGLTPPTSGRSTILGHPYASLPNPARHVGVMIDATAQHPGRTGREVLHLIGMQIGVPKARVEGALQLVGLTDEESKRRVRNYSLGMRQRLGLAGALMGDPQVLVLDEPANGLDPQGIHWMRQLLRAYADQGGTVLLSSHLLHEVQIIADDLVMIGRGRIVAQGSKADLLGAAGTRANSVDNAVLAAALQARGVEVTGDRTGVVAKTDAETVGRAALEAGVVLTELRTSGAEGLEEMFLALTAADARDSGPAAAKDAA</sequence>
<comment type="similarity">
    <text evidence="1">Belongs to the ABC transporter superfamily.</text>
</comment>
<name>A0ABN2KQT6_9MICO</name>
<keyword evidence="3" id="KW-0547">Nucleotide-binding</keyword>
<evidence type="ECO:0000256" key="2">
    <source>
        <dbReference type="ARBA" id="ARBA00022448"/>
    </source>
</evidence>
<protein>
    <submittedName>
        <fullName evidence="6">ATP-binding cassette domain-containing protein</fullName>
    </submittedName>
</protein>
<dbReference type="SMART" id="SM00382">
    <property type="entry name" value="AAA"/>
    <property type="match status" value="1"/>
</dbReference>
<reference evidence="6 7" key="1">
    <citation type="journal article" date="2019" name="Int. J. Syst. Evol. Microbiol.">
        <title>The Global Catalogue of Microorganisms (GCM) 10K type strain sequencing project: providing services to taxonomists for standard genome sequencing and annotation.</title>
        <authorList>
            <consortium name="The Broad Institute Genomics Platform"/>
            <consortium name="The Broad Institute Genome Sequencing Center for Infectious Disease"/>
            <person name="Wu L."/>
            <person name="Ma J."/>
        </authorList>
    </citation>
    <scope>NUCLEOTIDE SEQUENCE [LARGE SCALE GENOMIC DNA]</scope>
    <source>
        <strain evidence="6 7">JCM 15591</strain>
    </source>
</reference>
<dbReference type="GO" id="GO:0005524">
    <property type="term" value="F:ATP binding"/>
    <property type="evidence" value="ECO:0007669"/>
    <property type="project" value="UniProtKB-KW"/>
</dbReference>
<dbReference type="SUPFAM" id="SSF52540">
    <property type="entry name" value="P-loop containing nucleoside triphosphate hydrolases"/>
    <property type="match status" value="1"/>
</dbReference>
<keyword evidence="4 6" id="KW-0067">ATP-binding</keyword>
<dbReference type="Pfam" id="PF00005">
    <property type="entry name" value="ABC_tran"/>
    <property type="match status" value="1"/>
</dbReference>
<dbReference type="InterPro" id="IPR017871">
    <property type="entry name" value="ABC_transporter-like_CS"/>
</dbReference>
<evidence type="ECO:0000313" key="7">
    <source>
        <dbReference type="Proteomes" id="UP001501475"/>
    </source>
</evidence>
<gene>
    <name evidence="6" type="ORF">GCM10009810_21190</name>
</gene>
<dbReference type="Gene3D" id="3.40.50.300">
    <property type="entry name" value="P-loop containing nucleotide triphosphate hydrolases"/>
    <property type="match status" value="1"/>
</dbReference>
<evidence type="ECO:0000259" key="5">
    <source>
        <dbReference type="PROSITE" id="PS50893"/>
    </source>
</evidence>
<dbReference type="PROSITE" id="PS50893">
    <property type="entry name" value="ABC_TRANSPORTER_2"/>
    <property type="match status" value="1"/>
</dbReference>
<accession>A0ABN2KQT6</accession>
<evidence type="ECO:0000256" key="4">
    <source>
        <dbReference type="ARBA" id="ARBA00022840"/>
    </source>
</evidence>
<proteinExistence type="inferred from homology"/>
<feature type="domain" description="ABC transporter" evidence="5">
    <location>
        <begin position="16"/>
        <end position="242"/>
    </location>
</feature>
<evidence type="ECO:0000256" key="3">
    <source>
        <dbReference type="ARBA" id="ARBA00022741"/>
    </source>
</evidence>
<organism evidence="6 7">
    <name type="scientific">Nostocoides vanveenii</name>
    <dbReference type="NCBI Taxonomy" id="330835"/>
    <lineage>
        <taxon>Bacteria</taxon>
        <taxon>Bacillati</taxon>
        <taxon>Actinomycetota</taxon>
        <taxon>Actinomycetes</taxon>
        <taxon>Micrococcales</taxon>
        <taxon>Intrasporangiaceae</taxon>
        <taxon>Nostocoides</taxon>
    </lineage>
</organism>
<dbReference type="InterPro" id="IPR003439">
    <property type="entry name" value="ABC_transporter-like_ATP-bd"/>
</dbReference>
<dbReference type="Proteomes" id="UP001501475">
    <property type="component" value="Unassembled WGS sequence"/>
</dbReference>
<dbReference type="EMBL" id="BAAAPN010000047">
    <property type="protein sequence ID" value="GAA1761486.1"/>
    <property type="molecule type" value="Genomic_DNA"/>
</dbReference>
<keyword evidence="7" id="KW-1185">Reference proteome</keyword>
<dbReference type="PROSITE" id="PS00211">
    <property type="entry name" value="ABC_TRANSPORTER_1"/>
    <property type="match status" value="1"/>
</dbReference>
<dbReference type="InterPro" id="IPR003593">
    <property type="entry name" value="AAA+_ATPase"/>
</dbReference>
<dbReference type="InterPro" id="IPR027417">
    <property type="entry name" value="P-loop_NTPase"/>
</dbReference>
<keyword evidence="2" id="KW-0813">Transport</keyword>
<evidence type="ECO:0000313" key="6">
    <source>
        <dbReference type="EMBL" id="GAA1761486.1"/>
    </source>
</evidence>
<dbReference type="PANTHER" id="PTHR43335">
    <property type="entry name" value="ABC TRANSPORTER, ATP-BINDING PROTEIN"/>
    <property type="match status" value="1"/>
</dbReference>
<dbReference type="PANTHER" id="PTHR43335:SF4">
    <property type="entry name" value="ABC TRANSPORTER, ATP-BINDING PROTEIN"/>
    <property type="match status" value="1"/>
</dbReference>
<comment type="caution">
    <text evidence="6">The sequence shown here is derived from an EMBL/GenBank/DDBJ whole genome shotgun (WGS) entry which is preliminary data.</text>
</comment>
<evidence type="ECO:0000256" key="1">
    <source>
        <dbReference type="ARBA" id="ARBA00005417"/>
    </source>
</evidence>